<accession>A0A0U9HXG3</accession>
<evidence type="ECO:0008006" key="3">
    <source>
        <dbReference type="Google" id="ProtNLM"/>
    </source>
</evidence>
<organism evidence="1 2">
    <name type="scientific">Oceanobacillus picturae</name>
    <dbReference type="NCBI Taxonomy" id="171693"/>
    <lineage>
        <taxon>Bacteria</taxon>
        <taxon>Bacillati</taxon>
        <taxon>Bacillota</taxon>
        <taxon>Bacilli</taxon>
        <taxon>Bacillales</taxon>
        <taxon>Bacillaceae</taxon>
        <taxon>Oceanobacillus</taxon>
    </lineage>
</organism>
<dbReference type="Pfam" id="PF06042">
    <property type="entry name" value="NTP_transf_6"/>
    <property type="match status" value="1"/>
</dbReference>
<dbReference type="PANTHER" id="PTHR39166:SF1">
    <property type="entry name" value="BLL1166 PROTEIN"/>
    <property type="match status" value="1"/>
</dbReference>
<evidence type="ECO:0000313" key="1">
    <source>
        <dbReference type="EMBL" id="GAQ16285.1"/>
    </source>
</evidence>
<comment type="caution">
    <text evidence="1">The sequence shown here is derived from an EMBL/GenBank/DDBJ whole genome shotgun (WGS) entry which is preliminary data.</text>
</comment>
<sequence>MVKTEQDIIKLVQGDKEMMRILKIAKKLDLPDWWICAGFVRSKIWDTLHGFKKTTLPDVDVIFFDKTNIDELEEKRLEAMLHEMLPEVPWSVKNEARMHMVNHFTPYTASEDAISKFPETATALGVKLNHEGQIILTAPCGIKDVVGLKVKPTPYFAESSDRTVIYKDRIKKKNWQSIWHKIEVHSHED</sequence>
<protein>
    <recommendedName>
        <fullName evidence="3">Nucleotidyltransferase family protein</fullName>
    </recommendedName>
</protein>
<dbReference type="RefSeq" id="WP_058949124.1">
    <property type="nucleotide sequence ID" value="NZ_BBXV01000004.1"/>
</dbReference>
<dbReference type="AlphaFoldDB" id="A0A0U9HXG3"/>
<reference evidence="1 2" key="2">
    <citation type="journal article" date="2016" name="Genome Announc.">
        <title>Draft Genome Sequence of Oceanobacillus picturae Heshi-B3, Isolated from Fermented Rice Bran in a Traditional Japanese Seafood Dish.</title>
        <authorList>
            <person name="Akuzawa S."/>
            <person name="Nagaoka J."/>
            <person name="Kanekatsu M."/>
            <person name="Kanesaki Y."/>
            <person name="Suzuki T."/>
        </authorList>
    </citation>
    <scope>NUCLEOTIDE SEQUENCE [LARGE SCALE GENOMIC DNA]</scope>
    <source>
        <strain evidence="1 2">Heshi-B3</strain>
    </source>
</reference>
<evidence type="ECO:0000313" key="2">
    <source>
        <dbReference type="Proteomes" id="UP000052946"/>
    </source>
</evidence>
<dbReference type="OrthoDB" id="1901124at2"/>
<gene>
    <name evidence="1" type="ORF">OPHB3_0201</name>
</gene>
<dbReference type="Proteomes" id="UP000052946">
    <property type="component" value="Unassembled WGS sequence"/>
</dbReference>
<proteinExistence type="predicted"/>
<dbReference type="PANTHER" id="PTHR39166">
    <property type="entry name" value="BLL1166 PROTEIN"/>
    <property type="match status" value="1"/>
</dbReference>
<reference evidence="2" key="1">
    <citation type="submission" date="2015-07" db="EMBL/GenBank/DDBJ databases">
        <title>Draft Genome Sequence of Oceanobacillus picturae Heshi-B3 that Was Isolated from Fermented Rice Bran with Aging Salted Mackerel, Which Was Named Heshiko as Traditional Fermented Seafood in Japan.</title>
        <authorList>
            <person name="Akuzawa S."/>
            <person name="Nakagawa J."/>
            <person name="Kanekatsu T."/>
            <person name="Kanesaki Y."/>
            <person name="Suzuki T."/>
        </authorList>
    </citation>
    <scope>NUCLEOTIDE SEQUENCE [LARGE SCALE GENOMIC DNA]</scope>
    <source>
        <strain evidence="2">Heshi-B3</strain>
    </source>
</reference>
<dbReference type="EMBL" id="BBXV01000004">
    <property type="protein sequence ID" value="GAQ16285.1"/>
    <property type="molecule type" value="Genomic_DNA"/>
</dbReference>
<dbReference type="InterPro" id="IPR009267">
    <property type="entry name" value="NTP_transf_6"/>
</dbReference>
<name>A0A0U9HXG3_9BACI</name>